<feature type="region of interest" description="Disordered" evidence="1">
    <location>
        <begin position="52"/>
        <end position="71"/>
    </location>
</feature>
<dbReference type="Proteomes" id="UP000824540">
    <property type="component" value="Unassembled WGS sequence"/>
</dbReference>
<evidence type="ECO:0000256" key="1">
    <source>
        <dbReference type="SAM" id="MobiDB-lite"/>
    </source>
</evidence>
<name>A0A8T2PB01_9TELE</name>
<keyword evidence="3" id="KW-1185">Reference proteome</keyword>
<feature type="compositionally biased region" description="Basic residues" evidence="1">
    <location>
        <begin position="12"/>
        <end position="21"/>
    </location>
</feature>
<reference evidence="2" key="1">
    <citation type="thesis" date="2021" institute="BYU ScholarsArchive" country="Provo, UT, USA">
        <title>Applications of and Algorithms for Genome Assembly and Genomic Analyses with an Emphasis on Marine Teleosts.</title>
        <authorList>
            <person name="Pickett B.D."/>
        </authorList>
    </citation>
    <scope>NUCLEOTIDE SEQUENCE</scope>
    <source>
        <strain evidence="2">HI-2016</strain>
    </source>
</reference>
<feature type="region of interest" description="Disordered" evidence="1">
    <location>
        <begin position="1"/>
        <end position="31"/>
    </location>
</feature>
<sequence>MKPEIMADGPRCKRRKQANPRRKNDKETPLLPPFHPFFHGFLLPKNVDPASWSAPERGLETRDSGNGIIQQSSPIFLIRTATPQRNPLKKADTKSRGVNFHGRQRSEACTDVTYLSSVSSILTSVIADRQRMPL</sequence>
<feature type="region of interest" description="Disordered" evidence="1">
    <location>
        <begin position="82"/>
        <end position="102"/>
    </location>
</feature>
<accession>A0A8T2PB01</accession>
<evidence type="ECO:0000313" key="3">
    <source>
        <dbReference type="Proteomes" id="UP000824540"/>
    </source>
</evidence>
<organism evidence="2 3">
    <name type="scientific">Albula glossodonta</name>
    <name type="common">roundjaw bonefish</name>
    <dbReference type="NCBI Taxonomy" id="121402"/>
    <lineage>
        <taxon>Eukaryota</taxon>
        <taxon>Metazoa</taxon>
        <taxon>Chordata</taxon>
        <taxon>Craniata</taxon>
        <taxon>Vertebrata</taxon>
        <taxon>Euteleostomi</taxon>
        <taxon>Actinopterygii</taxon>
        <taxon>Neopterygii</taxon>
        <taxon>Teleostei</taxon>
        <taxon>Albuliformes</taxon>
        <taxon>Albulidae</taxon>
        <taxon>Albula</taxon>
    </lineage>
</organism>
<feature type="non-terminal residue" evidence="2">
    <location>
        <position position="134"/>
    </location>
</feature>
<proteinExistence type="predicted"/>
<gene>
    <name evidence="2" type="ORF">JZ751_029460</name>
</gene>
<protein>
    <submittedName>
        <fullName evidence="2">Uncharacterized protein</fullName>
    </submittedName>
</protein>
<dbReference type="EMBL" id="JAFBMS010000010">
    <property type="protein sequence ID" value="KAG9349140.1"/>
    <property type="molecule type" value="Genomic_DNA"/>
</dbReference>
<comment type="caution">
    <text evidence="2">The sequence shown here is derived from an EMBL/GenBank/DDBJ whole genome shotgun (WGS) entry which is preliminary data.</text>
</comment>
<dbReference type="AlphaFoldDB" id="A0A8T2PB01"/>
<evidence type="ECO:0000313" key="2">
    <source>
        <dbReference type="EMBL" id="KAG9349140.1"/>
    </source>
</evidence>